<accession>A0A084SS64</accession>
<reference evidence="1 2" key="1">
    <citation type="submission" date="2014-07" db="EMBL/GenBank/DDBJ databases">
        <title>Draft Genome Sequence of Gephyronic Acid Producer, Cystobacter violaceus Strain Cb vi76.</title>
        <authorList>
            <person name="Stevens D.C."/>
            <person name="Young J."/>
            <person name="Carmichael R."/>
            <person name="Tan J."/>
            <person name="Taylor R.E."/>
        </authorList>
    </citation>
    <scope>NUCLEOTIDE SEQUENCE [LARGE SCALE GENOMIC DNA]</scope>
    <source>
        <strain evidence="1 2">Cb vi76</strain>
    </source>
</reference>
<dbReference type="EMBL" id="JPMI01000151">
    <property type="protein sequence ID" value="KFA91299.1"/>
    <property type="molecule type" value="Genomic_DNA"/>
</dbReference>
<gene>
    <name evidence="1" type="ORF">Q664_22925</name>
</gene>
<proteinExistence type="predicted"/>
<organism evidence="1 2">
    <name type="scientific">Archangium violaceum Cb vi76</name>
    <dbReference type="NCBI Taxonomy" id="1406225"/>
    <lineage>
        <taxon>Bacteria</taxon>
        <taxon>Pseudomonadati</taxon>
        <taxon>Myxococcota</taxon>
        <taxon>Myxococcia</taxon>
        <taxon>Myxococcales</taxon>
        <taxon>Cystobacterineae</taxon>
        <taxon>Archangiaceae</taxon>
        <taxon>Archangium</taxon>
    </lineage>
</organism>
<dbReference type="RefSeq" id="WP_043399134.1">
    <property type="nucleotide sequence ID" value="NZ_JPMI01000151.1"/>
</dbReference>
<name>A0A084SS64_9BACT</name>
<evidence type="ECO:0000313" key="2">
    <source>
        <dbReference type="Proteomes" id="UP000028547"/>
    </source>
</evidence>
<protein>
    <submittedName>
        <fullName evidence="1">Uncharacterized protein</fullName>
    </submittedName>
</protein>
<evidence type="ECO:0000313" key="1">
    <source>
        <dbReference type="EMBL" id="KFA91299.1"/>
    </source>
</evidence>
<comment type="caution">
    <text evidence="1">The sequence shown here is derived from an EMBL/GenBank/DDBJ whole genome shotgun (WGS) entry which is preliminary data.</text>
</comment>
<dbReference type="Proteomes" id="UP000028547">
    <property type="component" value="Unassembled WGS sequence"/>
</dbReference>
<dbReference type="AlphaFoldDB" id="A0A084SS64"/>
<sequence length="89" mass="10437">MTVKYWIHAPGLERWSRLFISPQPEMGNVYVATVVYHHLVEGKDSLGEFREVLDVSHKNFVGQTEEEALKQARTWLENEFGEKVHIKRL</sequence>